<evidence type="ECO:0000313" key="6">
    <source>
        <dbReference type="Proteomes" id="UP000283341"/>
    </source>
</evidence>
<evidence type="ECO:0000313" key="2">
    <source>
        <dbReference type="EMBL" id="KAA5409425.1"/>
    </source>
</evidence>
<dbReference type="EMBL" id="JARFID010000008">
    <property type="protein sequence ID" value="MDE8694724.1"/>
    <property type="molecule type" value="Genomic_DNA"/>
</dbReference>
<evidence type="ECO:0000313" key="5">
    <source>
        <dbReference type="Proteomes" id="UP000061809"/>
    </source>
</evidence>
<reference evidence="4 6" key="2">
    <citation type="submission" date="2018-08" db="EMBL/GenBank/DDBJ databases">
        <title>A genome reference for cultivated species of the human gut microbiota.</title>
        <authorList>
            <person name="Zou Y."/>
            <person name="Xue W."/>
            <person name="Luo G."/>
        </authorList>
    </citation>
    <scope>NUCLEOTIDE SEQUENCE [LARGE SCALE GENOMIC DNA]</scope>
    <source>
        <strain evidence="4 6">AF22-3AC</strain>
    </source>
</reference>
<dbReference type="AlphaFoldDB" id="A0A0P0FVH3"/>
<dbReference type="EMBL" id="CP012801">
    <property type="protein sequence ID" value="ALJ61856.1"/>
    <property type="molecule type" value="Genomic_DNA"/>
</dbReference>
<dbReference type="Proteomes" id="UP000325055">
    <property type="component" value="Unassembled WGS sequence"/>
</dbReference>
<dbReference type="Proteomes" id="UP001221924">
    <property type="component" value="Unassembled WGS sequence"/>
</dbReference>
<dbReference type="Pfam" id="PF20326">
    <property type="entry name" value="DUF6621"/>
    <property type="match status" value="1"/>
</dbReference>
<reference evidence="2 7" key="3">
    <citation type="journal article" date="2019" name="Nat. Med.">
        <title>A library of human gut bacterial isolates paired with longitudinal multiomics data enables mechanistic microbiome research.</title>
        <authorList>
            <person name="Poyet M."/>
            <person name="Groussin M."/>
            <person name="Gibbons S.M."/>
            <person name="Avila-Pacheco J."/>
            <person name="Jiang X."/>
            <person name="Kearney S.M."/>
            <person name="Perrotta A.R."/>
            <person name="Berdy B."/>
            <person name="Zhao S."/>
            <person name="Lieberman T.D."/>
            <person name="Swanson P.K."/>
            <person name="Smith M."/>
            <person name="Roesemann S."/>
            <person name="Alexander J.E."/>
            <person name="Rich S.A."/>
            <person name="Livny J."/>
            <person name="Vlamakis H."/>
            <person name="Clish C."/>
            <person name="Bullock K."/>
            <person name="Deik A."/>
            <person name="Scott J."/>
            <person name="Pierce K.A."/>
            <person name="Xavier R.J."/>
            <person name="Alm E.J."/>
        </authorList>
    </citation>
    <scope>NUCLEOTIDE SEQUENCE [LARGE SCALE GENOMIC DNA]</scope>
    <source>
        <strain evidence="2 7">BIOML-A7</strain>
    </source>
</reference>
<gene>
    <name evidence="1" type="ORF">BcellWH2_04642</name>
    <name evidence="4" type="ORF">DWX97_18350</name>
    <name evidence="2" type="ORF">F2Y86_09755</name>
    <name evidence="3" type="ORF">PZH42_11495</name>
</gene>
<reference evidence="3" key="4">
    <citation type="submission" date="2023-03" db="EMBL/GenBank/DDBJ databases">
        <title>DFI Biobank Strains.</title>
        <authorList>
            <person name="Mostad J."/>
            <person name="Paddock L."/>
            <person name="Medina S."/>
            <person name="Waligurski E."/>
            <person name="Barat B."/>
            <person name="Smith R."/>
            <person name="Burgo V."/>
            <person name="Metcalfe C."/>
            <person name="Woodson C."/>
            <person name="Sundararajan A."/>
            <person name="Ramaswamy R."/>
            <person name="Lin H."/>
            <person name="Pamer E.G."/>
        </authorList>
    </citation>
    <scope>NUCLEOTIDE SEQUENCE</scope>
    <source>
        <strain evidence="3">DFI.9.5</strain>
    </source>
</reference>
<evidence type="ECO:0000313" key="4">
    <source>
        <dbReference type="EMBL" id="RGS34804.1"/>
    </source>
</evidence>
<sequence>MAENVKLAENVILVDVAYFNDVVKDLKRYFELQLGRPLQNIYVEEWASYLALDSGVRDKDNNIEVLFVHDSQTNKLLHCDPSDLNKDLNGVGYTNQLGEFTFTSVSSEGLVPRANLYLDLLNIALNSADVKRLMLVPFIDDYGAKLMEVLDEYLRNADTENSKGLFLFNMDEPAHPLGCKWDLLGYSMMRALGIKAEELE</sequence>
<protein>
    <submittedName>
        <fullName evidence="1">Uncharacterized protein</fullName>
    </submittedName>
</protein>
<evidence type="ECO:0000313" key="3">
    <source>
        <dbReference type="EMBL" id="MDE8694724.1"/>
    </source>
</evidence>
<dbReference type="InterPro" id="IPR046729">
    <property type="entry name" value="DUF6621"/>
</dbReference>
<dbReference type="KEGG" id="bcel:BcellWH2_04642"/>
<dbReference type="EMBL" id="QRVJ01000019">
    <property type="protein sequence ID" value="RGS34804.1"/>
    <property type="molecule type" value="Genomic_DNA"/>
</dbReference>
<organism evidence="1 5">
    <name type="scientific">Bacteroides cellulosilyticus</name>
    <dbReference type="NCBI Taxonomy" id="246787"/>
    <lineage>
        <taxon>Bacteria</taxon>
        <taxon>Pseudomonadati</taxon>
        <taxon>Bacteroidota</taxon>
        <taxon>Bacteroidia</taxon>
        <taxon>Bacteroidales</taxon>
        <taxon>Bacteroidaceae</taxon>
        <taxon>Bacteroides</taxon>
    </lineage>
</organism>
<accession>A0A0P0FVH3</accession>
<dbReference type="RefSeq" id="WP_007213202.1">
    <property type="nucleotide sequence ID" value="NZ_CP012801.1"/>
</dbReference>
<evidence type="ECO:0000313" key="1">
    <source>
        <dbReference type="EMBL" id="ALJ61856.1"/>
    </source>
</evidence>
<dbReference type="Proteomes" id="UP000283341">
    <property type="component" value="Unassembled WGS sequence"/>
</dbReference>
<dbReference type="EMBL" id="VVYW01000007">
    <property type="protein sequence ID" value="KAA5409425.1"/>
    <property type="molecule type" value="Genomic_DNA"/>
</dbReference>
<dbReference type="PATRIC" id="fig|246787.4.peg.4798"/>
<proteinExistence type="predicted"/>
<dbReference type="Proteomes" id="UP000061809">
    <property type="component" value="Chromosome"/>
</dbReference>
<name>A0A0P0FVH3_9BACE</name>
<reference evidence="1 5" key="1">
    <citation type="journal article" date="2015" name="Science">
        <title>Genetic determinants of in vivo fitness and diet responsiveness in multiple human gut Bacteroides.</title>
        <authorList>
            <person name="Wu M."/>
            <person name="McNulty N.P."/>
            <person name="Rodionov D.A."/>
            <person name="Khoroshkin M.S."/>
            <person name="Griffin N.W."/>
            <person name="Cheng J."/>
            <person name="Latreille P."/>
            <person name="Kerstetter R.A."/>
            <person name="Terrapon N."/>
            <person name="Henrissat B."/>
            <person name="Osterman A.L."/>
            <person name="Gordon J.I."/>
        </authorList>
    </citation>
    <scope>NUCLEOTIDE SEQUENCE [LARGE SCALE GENOMIC DNA]</scope>
    <source>
        <strain evidence="1 5">WH2</strain>
    </source>
</reference>
<evidence type="ECO:0000313" key="7">
    <source>
        <dbReference type="Proteomes" id="UP000325055"/>
    </source>
</evidence>